<dbReference type="InterPro" id="IPR001537">
    <property type="entry name" value="SpoU_MeTrfase"/>
</dbReference>
<dbReference type="SMART" id="SM00967">
    <property type="entry name" value="SpoU_sub_bind"/>
    <property type="match status" value="1"/>
</dbReference>
<dbReference type="InterPro" id="IPR029064">
    <property type="entry name" value="Ribosomal_eL30-like_sf"/>
</dbReference>
<protein>
    <submittedName>
        <fullName evidence="5">23S rRNA (Guanosine(2251)-2'-O)-methyltransferase RlmB</fullName>
    </submittedName>
</protein>
<keyword evidence="3 5" id="KW-0808">Transferase</keyword>
<comment type="similarity">
    <text evidence="1">Belongs to the class IV-like SAM-binding methyltransferase superfamily. RNA methyltransferase TrmH family.</text>
</comment>
<dbReference type="GO" id="GO:0008173">
    <property type="term" value="F:RNA methyltransferase activity"/>
    <property type="evidence" value="ECO:0007669"/>
    <property type="project" value="InterPro"/>
</dbReference>
<gene>
    <name evidence="5" type="primary">rlmB</name>
    <name evidence="5" type="ORF">BR63_14710</name>
</gene>
<dbReference type="NCBIfam" id="TIGR00186">
    <property type="entry name" value="rRNA_methyl_3"/>
    <property type="match status" value="1"/>
</dbReference>
<dbReference type="GO" id="GO:0006396">
    <property type="term" value="P:RNA processing"/>
    <property type="evidence" value="ECO:0007669"/>
    <property type="project" value="InterPro"/>
</dbReference>
<dbReference type="Proteomes" id="UP000515847">
    <property type="component" value="Chromosome"/>
</dbReference>
<dbReference type="OrthoDB" id="9794400at2"/>
<dbReference type="AlphaFoldDB" id="A0A7G6E5S1"/>
<feature type="domain" description="RNA 2-O ribose methyltransferase substrate binding" evidence="4">
    <location>
        <begin position="3"/>
        <end position="78"/>
    </location>
</feature>
<keyword evidence="6" id="KW-1185">Reference proteome</keyword>
<dbReference type="SUPFAM" id="SSF75217">
    <property type="entry name" value="alpha/beta knot"/>
    <property type="match status" value="1"/>
</dbReference>
<name>A0A7G6E5S1_THEFR</name>
<dbReference type="Pfam" id="PF08032">
    <property type="entry name" value="SpoU_sub_bind"/>
    <property type="match status" value="1"/>
</dbReference>
<dbReference type="KEGG" id="tfr:BR63_14710"/>
<sequence>MELLFGRNPVLEALRARRSVNKILIAEGSNVGSIKEIMALAREQKVLIQFVDKKQLDNMSQGENHQGIIAYAAPKDYVELDEILLEARRKEEVPLLLMLDGIEDPHNFGAILRTADAAGVHGVVIPKHRAVPLTAGVAKASAGAIEYVPVARVTNLAQTMEKLKEQGCWIVGTDSGAKTLHFEADLSGPLVVVMGSEGKGLGKLVKEKCDFLVSIPMLGRINSLNVSVATSVILYEIIRQRRAARGK</sequence>
<accession>A0A7G6E5S1</accession>
<dbReference type="EMBL" id="CP045798">
    <property type="protein sequence ID" value="QNB47425.1"/>
    <property type="molecule type" value="Genomic_DNA"/>
</dbReference>
<dbReference type="FunFam" id="3.40.1280.10:FF:000008">
    <property type="entry name" value="Group 3 RNA methyltransferase TrmH"/>
    <property type="match status" value="1"/>
</dbReference>
<keyword evidence="2 5" id="KW-0489">Methyltransferase</keyword>
<evidence type="ECO:0000256" key="1">
    <source>
        <dbReference type="ARBA" id="ARBA00007228"/>
    </source>
</evidence>
<dbReference type="InterPro" id="IPR029028">
    <property type="entry name" value="Alpha/beta_knot_MTases"/>
</dbReference>
<dbReference type="PANTHER" id="PTHR46429:SF1">
    <property type="entry name" value="23S RRNA (GUANOSINE-2'-O-)-METHYLTRANSFERASE RLMB"/>
    <property type="match status" value="1"/>
</dbReference>
<reference evidence="5 6" key="1">
    <citation type="journal article" date="2019" name="Front. Microbiol.">
        <title>Thermoanaerosceptrum fracticalcis gen. nov. sp. nov., a Novel Fumarate-Fermenting Microorganism From a Deep Fractured Carbonate Aquifer of the US Great Basin.</title>
        <authorList>
            <person name="Hamilton-Brehm S.D."/>
            <person name="Stewart L.E."/>
            <person name="Zavarin M."/>
            <person name="Caldwell M."/>
            <person name="Lawson P.A."/>
            <person name="Onstott T.C."/>
            <person name="Grzymski J."/>
            <person name="Neveux I."/>
            <person name="Lollar B.S."/>
            <person name="Russell C.E."/>
            <person name="Moser D.P."/>
        </authorList>
    </citation>
    <scope>NUCLEOTIDE SEQUENCE [LARGE SCALE GENOMIC DNA]</scope>
    <source>
        <strain evidence="5 6">DRI-13</strain>
    </source>
</reference>
<dbReference type="SUPFAM" id="SSF55315">
    <property type="entry name" value="L30e-like"/>
    <property type="match status" value="1"/>
</dbReference>
<dbReference type="CDD" id="cd18103">
    <property type="entry name" value="SpoU-like_RlmB"/>
    <property type="match status" value="1"/>
</dbReference>
<dbReference type="InterPro" id="IPR004441">
    <property type="entry name" value="rRNA_MeTrfase_TrmH"/>
</dbReference>
<evidence type="ECO:0000256" key="3">
    <source>
        <dbReference type="ARBA" id="ARBA00022679"/>
    </source>
</evidence>
<dbReference type="InterPro" id="IPR013123">
    <property type="entry name" value="SpoU_subst-bd"/>
</dbReference>
<evidence type="ECO:0000259" key="4">
    <source>
        <dbReference type="SMART" id="SM00967"/>
    </source>
</evidence>
<dbReference type="PANTHER" id="PTHR46429">
    <property type="entry name" value="23S RRNA (GUANOSINE-2'-O-)-METHYLTRANSFERASE RLMB"/>
    <property type="match status" value="1"/>
</dbReference>
<dbReference type="Gene3D" id="3.30.1330.30">
    <property type="match status" value="1"/>
</dbReference>
<dbReference type="RefSeq" id="WP_034425108.1">
    <property type="nucleotide sequence ID" value="NZ_CP045798.1"/>
</dbReference>
<dbReference type="GO" id="GO:0003723">
    <property type="term" value="F:RNA binding"/>
    <property type="evidence" value="ECO:0007669"/>
    <property type="project" value="InterPro"/>
</dbReference>
<dbReference type="GO" id="GO:0005829">
    <property type="term" value="C:cytosol"/>
    <property type="evidence" value="ECO:0007669"/>
    <property type="project" value="TreeGrafter"/>
</dbReference>
<dbReference type="Pfam" id="PF00588">
    <property type="entry name" value="SpoU_methylase"/>
    <property type="match status" value="1"/>
</dbReference>
<proteinExistence type="inferred from homology"/>
<evidence type="ECO:0000313" key="5">
    <source>
        <dbReference type="EMBL" id="QNB47425.1"/>
    </source>
</evidence>
<organism evidence="5 6">
    <name type="scientific">Thermanaerosceptrum fracticalcis</name>
    <dbReference type="NCBI Taxonomy" id="1712410"/>
    <lineage>
        <taxon>Bacteria</taxon>
        <taxon>Bacillati</taxon>
        <taxon>Bacillota</taxon>
        <taxon>Clostridia</taxon>
        <taxon>Eubacteriales</taxon>
        <taxon>Peptococcaceae</taxon>
        <taxon>Thermanaerosceptrum</taxon>
    </lineage>
</organism>
<evidence type="ECO:0000256" key="2">
    <source>
        <dbReference type="ARBA" id="ARBA00022603"/>
    </source>
</evidence>
<evidence type="ECO:0000313" key="6">
    <source>
        <dbReference type="Proteomes" id="UP000515847"/>
    </source>
</evidence>
<dbReference type="Gene3D" id="3.40.1280.10">
    <property type="match status" value="1"/>
</dbReference>
<dbReference type="GO" id="GO:0032259">
    <property type="term" value="P:methylation"/>
    <property type="evidence" value="ECO:0007669"/>
    <property type="project" value="UniProtKB-KW"/>
</dbReference>
<dbReference type="InterPro" id="IPR029026">
    <property type="entry name" value="tRNA_m1G_MTases_N"/>
</dbReference>